<protein>
    <submittedName>
        <fullName evidence="2">Uncharacterized protein</fullName>
    </submittedName>
</protein>
<sequence length="74" mass="8296">MESTYGLVFWSSGTFKPRRLKNSWTDFSNGDGHSADSSLYGSRPRDPHHLSRCVTPRQETRVLSPCPQASSVLL</sequence>
<evidence type="ECO:0000313" key="3">
    <source>
        <dbReference type="Proteomes" id="UP000822688"/>
    </source>
</evidence>
<feature type="region of interest" description="Disordered" evidence="1">
    <location>
        <begin position="26"/>
        <end position="57"/>
    </location>
</feature>
<keyword evidence="3" id="KW-1185">Reference proteome</keyword>
<reference evidence="2" key="1">
    <citation type="submission" date="2020-06" db="EMBL/GenBank/DDBJ databases">
        <title>WGS assembly of Ceratodon purpureus strain R40.</title>
        <authorList>
            <person name="Carey S.B."/>
            <person name="Jenkins J."/>
            <person name="Shu S."/>
            <person name="Lovell J.T."/>
            <person name="Sreedasyam A."/>
            <person name="Maumus F."/>
            <person name="Tiley G.P."/>
            <person name="Fernandez-Pozo N."/>
            <person name="Barry K."/>
            <person name="Chen C."/>
            <person name="Wang M."/>
            <person name="Lipzen A."/>
            <person name="Daum C."/>
            <person name="Saski C.A."/>
            <person name="Payton A.C."/>
            <person name="Mcbreen J.C."/>
            <person name="Conrad R.E."/>
            <person name="Kollar L.M."/>
            <person name="Olsson S."/>
            <person name="Huttunen S."/>
            <person name="Landis J.B."/>
            <person name="Wickett N.J."/>
            <person name="Johnson M.G."/>
            <person name="Rensing S.A."/>
            <person name="Grimwood J."/>
            <person name="Schmutz J."/>
            <person name="Mcdaniel S.F."/>
        </authorList>
    </citation>
    <scope>NUCLEOTIDE SEQUENCE</scope>
    <source>
        <strain evidence="2">R40</strain>
    </source>
</reference>
<evidence type="ECO:0000313" key="2">
    <source>
        <dbReference type="EMBL" id="KAG0574796.1"/>
    </source>
</evidence>
<dbReference type="EMBL" id="CM026426">
    <property type="protein sequence ID" value="KAG0574796.1"/>
    <property type="molecule type" value="Genomic_DNA"/>
</dbReference>
<gene>
    <name evidence="2" type="ORF">KC19_VG292100</name>
</gene>
<proteinExistence type="predicted"/>
<comment type="caution">
    <text evidence="2">The sequence shown here is derived from an EMBL/GenBank/DDBJ whole genome shotgun (WGS) entry which is preliminary data.</text>
</comment>
<dbReference type="AlphaFoldDB" id="A0A8T0HVD1"/>
<evidence type="ECO:0000256" key="1">
    <source>
        <dbReference type="SAM" id="MobiDB-lite"/>
    </source>
</evidence>
<name>A0A8T0HVD1_CERPU</name>
<accession>A0A8T0HVD1</accession>
<dbReference type="Proteomes" id="UP000822688">
    <property type="component" value="Chromosome V"/>
</dbReference>
<organism evidence="2 3">
    <name type="scientific">Ceratodon purpureus</name>
    <name type="common">Fire moss</name>
    <name type="synonym">Dicranum purpureum</name>
    <dbReference type="NCBI Taxonomy" id="3225"/>
    <lineage>
        <taxon>Eukaryota</taxon>
        <taxon>Viridiplantae</taxon>
        <taxon>Streptophyta</taxon>
        <taxon>Embryophyta</taxon>
        <taxon>Bryophyta</taxon>
        <taxon>Bryophytina</taxon>
        <taxon>Bryopsida</taxon>
        <taxon>Dicranidae</taxon>
        <taxon>Pseudoditrichales</taxon>
        <taxon>Ditrichaceae</taxon>
        <taxon>Ceratodon</taxon>
    </lineage>
</organism>